<dbReference type="Proteomes" id="UP000317716">
    <property type="component" value="Unassembled WGS sequence"/>
</dbReference>
<gene>
    <name evidence="1" type="ORF">E6K72_00245</name>
</gene>
<evidence type="ECO:0000313" key="1">
    <source>
        <dbReference type="EMBL" id="TMQ60815.1"/>
    </source>
</evidence>
<organism evidence="1 2">
    <name type="scientific">Eiseniibacteriota bacterium</name>
    <dbReference type="NCBI Taxonomy" id="2212470"/>
    <lineage>
        <taxon>Bacteria</taxon>
        <taxon>Candidatus Eiseniibacteriota</taxon>
    </lineage>
</organism>
<dbReference type="AlphaFoldDB" id="A0A538TAZ9"/>
<proteinExistence type="predicted"/>
<evidence type="ECO:0000313" key="2">
    <source>
        <dbReference type="Proteomes" id="UP000317716"/>
    </source>
</evidence>
<dbReference type="Gene3D" id="2.40.160.50">
    <property type="entry name" value="membrane protein fhac: a member of the omp85/tpsb transporter family"/>
    <property type="match status" value="1"/>
</dbReference>
<comment type="caution">
    <text evidence="1">The sequence shown here is derived from an EMBL/GenBank/DDBJ whole genome shotgun (WGS) entry which is preliminary data.</text>
</comment>
<dbReference type="EMBL" id="VBOS01000009">
    <property type="protein sequence ID" value="TMQ60815.1"/>
    <property type="molecule type" value="Genomic_DNA"/>
</dbReference>
<name>A0A538TAZ9_UNCEI</name>
<sequence>MSPPRFHDALELELSGSMRGYNRTRALAWKGPVAAEYAYDWRPEEPFFGLGSQSLLDDQAGFASQSQFARIGLFRPWEGENTEGPRVRGALWIGTREMVVRSGRESGVQSFEELFLSLAATTLNQKFQNLVYGGRVSFGQRQGTPHWTHGVWWQIDAARFDKPVSAISFSEPGPTSPQFTRFNYHAATAISFGRSPRTLQPYVQIIDTQYHGATESFLLPDFATLGGSRGLEGFESLRFHDLDKAVVKLSYVFPLLRTMEVDLHGEAGGVYHDVWQDLKPNKFRHSGGAILRVIARDQVVLAIGADWSHEAVRFQFDLRGFQ</sequence>
<protein>
    <recommendedName>
        <fullName evidence="3">Bacterial surface antigen (D15) domain-containing protein</fullName>
    </recommendedName>
</protein>
<accession>A0A538TAZ9</accession>
<evidence type="ECO:0008006" key="3">
    <source>
        <dbReference type="Google" id="ProtNLM"/>
    </source>
</evidence>
<reference evidence="1 2" key="1">
    <citation type="journal article" date="2019" name="Nat. Microbiol.">
        <title>Mediterranean grassland soil C-N compound turnover is dependent on rainfall and depth, and is mediated by genomically divergent microorganisms.</title>
        <authorList>
            <person name="Diamond S."/>
            <person name="Andeer P.F."/>
            <person name="Li Z."/>
            <person name="Crits-Christoph A."/>
            <person name="Burstein D."/>
            <person name="Anantharaman K."/>
            <person name="Lane K.R."/>
            <person name="Thomas B.C."/>
            <person name="Pan C."/>
            <person name="Northen T.R."/>
            <person name="Banfield J.F."/>
        </authorList>
    </citation>
    <scope>NUCLEOTIDE SEQUENCE [LARGE SCALE GENOMIC DNA]</scope>
    <source>
        <strain evidence="1">WS_2</strain>
    </source>
</reference>